<protein>
    <submittedName>
        <fullName evidence="2">Uncharacterized protein</fullName>
    </submittedName>
</protein>
<dbReference type="EMBL" id="BMHH01000026">
    <property type="protein sequence ID" value="GGB09202.1"/>
    <property type="molecule type" value="Genomic_DNA"/>
</dbReference>
<proteinExistence type="predicted"/>
<gene>
    <name evidence="2" type="ORF">GCM10011491_41460</name>
</gene>
<keyword evidence="1" id="KW-0472">Membrane</keyword>
<keyword evidence="3" id="KW-1185">Reference proteome</keyword>
<sequence>MDQNEIEQAKRDLRKAGSLLKAVASDHRWKLFSLLLSLIGLAAVILAFFVEDRLAQLLLALLGLALGALAAGCGRMGGICEV</sequence>
<keyword evidence="1" id="KW-1133">Transmembrane helix</keyword>
<dbReference type="AlphaFoldDB" id="A0A916SR43"/>
<reference evidence="2" key="2">
    <citation type="submission" date="2020-09" db="EMBL/GenBank/DDBJ databases">
        <authorList>
            <person name="Sun Q."/>
            <person name="Zhou Y."/>
        </authorList>
    </citation>
    <scope>NUCLEOTIDE SEQUENCE</scope>
    <source>
        <strain evidence="2">CGMCC 1.15082</strain>
    </source>
</reference>
<evidence type="ECO:0000313" key="3">
    <source>
        <dbReference type="Proteomes" id="UP000646478"/>
    </source>
</evidence>
<organism evidence="2 3">
    <name type="scientific">Brucella endophytica</name>
    <dbReference type="NCBI Taxonomy" id="1963359"/>
    <lineage>
        <taxon>Bacteria</taxon>
        <taxon>Pseudomonadati</taxon>
        <taxon>Pseudomonadota</taxon>
        <taxon>Alphaproteobacteria</taxon>
        <taxon>Hyphomicrobiales</taxon>
        <taxon>Brucellaceae</taxon>
        <taxon>Brucella/Ochrobactrum group</taxon>
        <taxon>Brucella</taxon>
    </lineage>
</organism>
<reference evidence="2" key="1">
    <citation type="journal article" date="2014" name="Int. J. Syst. Evol. Microbiol.">
        <title>Complete genome sequence of Corynebacterium casei LMG S-19264T (=DSM 44701T), isolated from a smear-ripened cheese.</title>
        <authorList>
            <consortium name="US DOE Joint Genome Institute (JGI-PGF)"/>
            <person name="Walter F."/>
            <person name="Albersmeier A."/>
            <person name="Kalinowski J."/>
            <person name="Ruckert C."/>
        </authorList>
    </citation>
    <scope>NUCLEOTIDE SEQUENCE</scope>
    <source>
        <strain evidence="2">CGMCC 1.15082</strain>
    </source>
</reference>
<name>A0A916SR43_9HYPH</name>
<accession>A0A916SR43</accession>
<feature type="transmembrane region" description="Helical" evidence="1">
    <location>
        <begin position="56"/>
        <end position="74"/>
    </location>
</feature>
<evidence type="ECO:0000256" key="1">
    <source>
        <dbReference type="SAM" id="Phobius"/>
    </source>
</evidence>
<feature type="transmembrane region" description="Helical" evidence="1">
    <location>
        <begin position="31"/>
        <end position="50"/>
    </location>
</feature>
<evidence type="ECO:0000313" key="2">
    <source>
        <dbReference type="EMBL" id="GGB09202.1"/>
    </source>
</evidence>
<dbReference type="Proteomes" id="UP000646478">
    <property type="component" value="Unassembled WGS sequence"/>
</dbReference>
<keyword evidence="1" id="KW-0812">Transmembrane</keyword>
<comment type="caution">
    <text evidence="2">The sequence shown here is derived from an EMBL/GenBank/DDBJ whole genome shotgun (WGS) entry which is preliminary data.</text>
</comment>